<dbReference type="InterPro" id="IPR036134">
    <property type="entry name" value="Crypto/Photolyase_FAD-like_sf"/>
</dbReference>
<dbReference type="Pfam" id="PF00875">
    <property type="entry name" value="DNA_photolyase"/>
    <property type="match status" value="1"/>
</dbReference>
<dbReference type="GO" id="GO:0006950">
    <property type="term" value="P:response to stress"/>
    <property type="evidence" value="ECO:0007669"/>
    <property type="project" value="UniProtKB-ARBA"/>
</dbReference>
<accession>A0A7S8CD89</accession>
<sequence>MINVVWFKRDIRITDHQPLVEASKLGPVLPIYVAEPSIWKEADLSSRHFQFVWESLLDLSENLSKTGSKLFVAIAEVEEVLAAIYEKHGPFRLFAHEENGTPITFARDLRVHEWMKERSLPFTEFQHFGVVRKLKSRNTFQEKWEDFMSRNILPAPKKLELVRDVPSNLSSDLHLLRDFVVKGRPILQGQRGGESNAIQVLNSFLDYRFQSYNVHISKPYSSAESCSRLSSYLAWGNISMRTVVHQTRQALEQTTNSFHKKQLTAFISRIHWHCHFIQRLESDPEIMTKPINAAYDTIRTKWDEEACQRWFYGKTGIPLVDAAMRCLHETGWVNFRTRAMLVSFVCNTLLLDWRRPSMGLAQLFLDYEPGIHFSQVQMQAGTTGFNTIRVYNPIKMGKNHDPNGAFVRRFVKELVDVPDEYIHEPWLYEEFDTLGYPEPMVDIVEANRRARDVLYRVKRSEEAREISKEQLDKHGSRMRRESRKKKTEKPEQLSFDL</sequence>
<evidence type="ECO:0000313" key="8">
    <source>
        <dbReference type="EMBL" id="QPC47865.1"/>
    </source>
</evidence>
<dbReference type="SUPFAM" id="SSF52425">
    <property type="entry name" value="Cryptochrome/photolyase, N-terminal domain"/>
    <property type="match status" value="1"/>
</dbReference>
<evidence type="ECO:0000259" key="7">
    <source>
        <dbReference type="PROSITE" id="PS51645"/>
    </source>
</evidence>
<comment type="similarity">
    <text evidence="5">Belongs to the DNA photolyase family.</text>
</comment>
<dbReference type="RefSeq" id="WP_239672544.1">
    <property type="nucleotide sequence ID" value="NZ_CP049742.1"/>
</dbReference>
<dbReference type="GO" id="GO:0006139">
    <property type="term" value="P:nucleobase-containing compound metabolic process"/>
    <property type="evidence" value="ECO:0007669"/>
    <property type="project" value="UniProtKB-ARBA"/>
</dbReference>
<evidence type="ECO:0000256" key="1">
    <source>
        <dbReference type="ARBA" id="ARBA00022630"/>
    </source>
</evidence>
<reference evidence="8 9" key="1">
    <citation type="submission" date="2019-07" db="EMBL/GenBank/DDBJ databases">
        <title>Genome sequence of 2 isolates from Red Sea Mangroves.</title>
        <authorList>
            <person name="Sefrji F."/>
            <person name="Michoud G."/>
            <person name="Merlino G."/>
            <person name="Daffonchio D."/>
        </authorList>
    </citation>
    <scope>NUCLEOTIDE SEQUENCE [LARGE SCALE GENOMIC DNA]</scope>
    <source>
        <strain evidence="8 9">R1DC41</strain>
    </source>
</reference>
<keyword evidence="9" id="KW-1185">Reference proteome</keyword>
<feature type="domain" description="Photolyase/cryptochrome alpha/beta" evidence="7">
    <location>
        <begin position="1"/>
        <end position="130"/>
    </location>
</feature>
<evidence type="ECO:0000256" key="5">
    <source>
        <dbReference type="RuleBase" id="RU004182"/>
    </source>
</evidence>
<dbReference type="PANTHER" id="PTHR11455">
    <property type="entry name" value="CRYPTOCHROME"/>
    <property type="match status" value="1"/>
</dbReference>
<dbReference type="InterPro" id="IPR018394">
    <property type="entry name" value="DNA_photolyase_1_CS_C"/>
</dbReference>
<feature type="binding site" evidence="4">
    <location>
        <position position="266"/>
    </location>
    <ligand>
        <name>FAD</name>
        <dbReference type="ChEBI" id="CHEBI:57692"/>
    </ligand>
</feature>
<dbReference type="Pfam" id="PF03441">
    <property type="entry name" value="FAD_binding_7"/>
    <property type="match status" value="1"/>
</dbReference>
<evidence type="ECO:0000256" key="3">
    <source>
        <dbReference type="ARBA" id="ARBA00022991"/>
    </source>
</evidence>
<dbReference type="InterPro" id="IPR006050">
    <property type="entry name" value="DNA_photolyase_N"/>
</dbReference>
<dbReference type="GO" id="GO:0071949">
    <property type="term" value="F:FAD binding"/>
    <property type="evidence" value="ECO:0007669"/>
    <property type="project" value="TreeGrafter"/>
</dbReference>
<keyword evidence="8" id="KW-0456">Lyase</keyword>
<dbReference type="GO" id="GO:0009416">
    <property type="term" value="P:response to light stimulus"/>
    <property type="evidence" value="ECO:0007669"/>
    <property type="project" value="TreeGrafter"/>
</dbReference>
<dbReference type="InterPro" id="IPR036155">
    <property type="entry name" value="Crypto/Photolyase_N_sf"/>
</dbReference>
<dbReference type="PROSITE" id="PS00394">
    <property type="entry name" value="DNA_PHOTOLYASES_1_1"/>
    <property type="match status" value="1"/>
</dbReference>
<name>A0A7S8CD89_9BACI</name>
<dbReference type="InterPro" id="IPR002081">
    <property type="entry name" value="Cryptochrome/DNA_photolyase_1"/>
</dbReference>
<dbReference type="PRINTS" id="PR00147">
    <property type="entry name" value="DNAPHOTLYASE"/>
</dbReference>
<dbReference type="SUPFAM" id="SSF48173">
    <property type="entry name" value="Cryptochrome/photolyase FAD-binding domain"/>
    <property type="match status" value="1"/>
</dbReference>
<keyword evidence="1 4" id="KW-0285">Flavoprotein</keyword>
<dbReference type="GO" id="GO:0003904">
    <property type="term" value="F:deoxyribodipyrimidine photo-lyase activity"/>
    <property type="evidence" value="ECO:0007669"/>
    <property type="project" value="TreeGrafter"/>
</dbReference>
<evidence type="ECO:0000256" key="2">
    <source>
        <dbReference type="ARBA" id="ARBA00022827"/>
    </source>
</evidence>
<dbReference type="PANTHER" id="PTHR11455:SF9">
    <property type="entry name" value="CRYPTOCHROME CIRCADIAN CLOCK 5 ISOFORM X1"/>
    <property type="match status" value="1"/>
</dbReference>
<dbReference type="GO" id="GO:0003677">
    <property type="term" value="F:DNA binding"/>
    <property type="evidence" value="ECO:0007669"/>
    <property type="project" value="TreeGrafter"/>
</dbReference>
<feature type="compositionally biased region" description="Basic and acidic residues" evidence="6">
    <location>
        <begin position="460"/>
        <end position="479"/>
    </location>
</feature>
<evidence type="ECO:0000256" key="4">
    <source>
        <dbReference type="PIRSR" id="PIRSR602081-1"/>
    </source>
</evidence>
<dbReference type="Gene3D" id="1.25.40.80">
    <property type="match status" value="1"/>
</dbReference>
<keyword evidence="3 5" id="KW-0157">Chromophore</keyword>
<dbReference type="Proteomes" id="UP000593626">
    <property type="component" value="Chromosome"/>
</dbReference>
<dbReference type="InterPro" id="IPR005101">
    <property type="entry name" value="Cryptochr/Photolyase_FAD-bd"/>
</dbReference>
<dbReference type="EMBL" id="CP049742">
    <property type="protein sequence ID" value="QPC47865.1"/>
    <property type="molecule type" value="Genomic_DNA"/>
</dbReference>
<gene>
    <name evidence="8" type="ORF">G8O30_13295</name>
</gene>
<organism evidence="8 9">
    <name type="scientific">Mangrovibacillus cuniculi</name>
    <dbReference type="NCBI Taxonomy" id="2593652"/>
    <lineage>
        <taxon>Bacteria</taxon>
        <taxon>Bacillati</taxon>
        <taxon>Bacillota</taxon>
        <taxon>Bacilli</taxon>
        <taxon>Bacillales</taxon>
        <taxon>Bacillaceae</taxon>
        <taxon>Mangrovibacillus</taxon>
    </lineage>
</organism>
<comment type="cofactor">
    <cofactor evidence="4">
        <name>FAD</name>
        <dbReference type="ChEBI" id="CHEBI:57692"/>
    </cofactor>
    <text evidence="4">Binds 1 FAD per subunit.</text>
</comment>
<dbReference type="KEGG" id="mcui:G8O30_13295"/>
<dbReference type="PROSITE" id="PS51645">
    <property type="entry name" value="PHR_CRY_ALPHA_BETA"/>
    <property type="match status" value="1"/>
</dbReference>
<proteinExistence type="inferred from homology"/>
<evidence type="ECO:0000313" key="9">
    <source>
        <dbReference type="Proteomes" id="UP000593626"/>
    </source>
</evidence>
<dbReference type="Gene3D" id="3.40.50.620">
    <property type="entry name" value="HUPs"/>
    <property type="match status" value="1"/>
</dbReference>
<feature type="binding site" evidence="4">
    <location>
        <position position="212"/>
    </location>
    <ligand>
        <name>FAD</name>
        <dbReference type="ChEBI" id="CHEBI:57692"/>
    </ligand>
</feature>
<dbReference type="InterPro" id="IPR014729">
    <property type="entry name" value="Rossmann-like_a/b/a_fold"/>
</dbReference>
<dbReference type="AlphaFoldDB" id="A0A7S8CD89"/>
<keyword evidence="2 4" id="KW-0274">FAD</keyword>
<feature type="region of interest" description="Disordered" evidence="6">
    <location>
        <begin position="460"/>
        <end position="497"/>
    </location>
</feature>
<dbReference type="Gene3D" id="1.10.579.10">
    <property type="entry name" value="DNA Cyclobutane Dipyrimidine Photolyase, subunit A, domain 3"/>
    <property type="match status" value="1"/>
</dbReference>
<protein>
    <submittedName>
        <fullName evidence="8">Deoxyribodipyrimidine photo-lyase</fullName>
    </submittedName>
</protein>
<evidence type="ECO:0000256" key="6">
    <source>
        <dbReference type="SAM" id="MobiDB-lite"/>
    </source>
</evidence>